<evidence type="ECO:0000313" key="2">
    <source>
        <dbReference type="Proteomes" id="UP000595437"/>
    </source>
</evidence>
<keyword evidence="2" id="KW-1185">Reference proteome</keyword>
<feature type="non-terminal residue" evidence="1">
    <location>
        <position position="1"/>
    </location>
</feature>
<dbReference type="AlphaFoldDB" id="A0A7T8GQX1"/>
<proteinExistence type="predicted"/>
<protein>
    <submittedName>
        <fullName evidence="1">Uncharacterized protein</fullName>
    </submittedName>
</protein>
<sequence>AKTFNLLKQVTYLPIDVACCEIAGVRDCGSLPLGFSSREPPPSLYAPPVVKNLPRKAHKDPLTAEVCTL</sequence>
<dbReference type="EMBL" id="CP045904">
    <property type="protein sequence ID" value="QQP36127.1"/>
    <property type="molecule type" value="Genomic_DNA"/>
</dbReference>
<name>A0A7T8GQX1_CALRO</name>
<accession>A0A7T8GQX1</accession>
<evidence type="ECO:0000313" key="1">
    <source>
        <dbReference type="EMBL" id="QQP36127.1"/>
    </source>
</evidence>
<organism evidence="1 2">
    <name type="scientific">Caligus rogercresseyi</name>
    <name type="common">Sea louse</name>
    <dbReference type="NCBI Taxonomy" id="217165"/>
    <lineage>
        <taxon>Eukaryota</taxon>
        <taxon>Metazoa</taxon>
        <taxon>Ecdysozoa</taxon>
        <taxon>Arthropoda</taxon>
        <taxon>Crustacea</taxon>
        <taxon>Multicrustacea</taxon>
        <taxon>Hexanauplia</taxon>
        <taxon>Copepoda</taxon>
        <taxon>Siphonostomatoida</taxon>
        <taxon>Caligidae</taxon>
        <taxon>Caligus</taxon>
    </lineage>
</organism>
<gene>
    <name evidence="1" type="ORF">FKW44_021126</name>
</gene>
<dbReference type="Proteomes" id="UP000595437">
    <property type="component" value="Chromosome 15"/>
</dbReference>
<reference evidence="2" key="1">
    <citation type="submission" date="2021-01" db="EMBL/GenBank/DDBJ databases">
        <title>Caligus Genome Assembly.</title>
        <authorList>
            <person name="Gallardo-Escarate C."/>
        </authorList>
    </citation>
    <scope>NUCLEOTIDE SEQUENCE [LARGE SCALE GENOMIC DNA]</scope>
</reference>